<keyword evidence="3" id="KW-0411">Iron-sulfur</keyword>
<evidence type="ECO:0000259" key="4">
    <source>
        <dbReference type="PROSITE" id="PS51379"/>
    </source>
</evidence>
<keyword evidence="2" id="KW-0408">Iron</keyword>
<evidence type="ECO:0000256" key="1">
    <source>
        <dbReference type="ARBA" id="ARBA00022723"/>
    </source>
</evidence>
<dbReference type="InterPro" id="IPR017896">
    <property type="entry name" value="4Fe4S_Fe-S-bd"/>
</dbReference>
<evidence type="ECO:0000256" key="3">
    <source>
        <dbReference type="ARBA" id="ARBA00023014"/>
    </source>
</evidence>
<dbReference type="Proteomes" id="UP001320148">
    <property type="component" value="Chromosome"/>
</dbReference>
<name>A0ABN6F352_9BACT</name>
<dbReference type="PROSITE" id="PS00198">
    <property type="entry name" value="4FE4S_FER_1"/>
    <property type="match status" value="1"/>
</dbReference>
<protein>
    <recommendedName>
        <fullName evidence="4">4Fe-4S ferredoxin-type domain-containing protein</fullName>
    </recommendedName>
</protein>
<evidence type="ECO:0000256" key="2">
    <source>
        <dbReference type="ARBA" id="ARBA00023004"/>
    </source>
</evidence>
<dbReference type="EMBL" id="AP024488">
    <property type="protein sequence ID" value="BCS96408.1"/>
    <property type="molecule type" value="Genomic_DNA"/>
</dbReference>
<gene>
    <name evidence="5" type="ORF">DSLASN_20400</name>
</gene>
<evidence type="ECO:0000313" key="6">
    <source>
        <dbReference type="Proteomes" id="UP001320148"/>
    </source>
</evidence>
<sequence>MHVTSETVKAMLREAGMDLMGIADAKTLIMASPEKPALELMPTAKSVIVMGVAHSLGAVCSPDIMLWTRNKMQTSRVLDETSEKLGRFLERQGFLSLPVSADKPVEIHKRDPATGKKLPQTRVLGHLSHKHAAVSCGLGEIGRSNLLLTPEFGPHQRLCAVITEAELKPDPPKDLKLCRACDRCVNACPSGALKGKGYSVDPCFNYWTYGFDRSNPDRLSSWPGFVKMLAKHMRKRDVVVEMGQTLITDVDHCIECMRACPVGEQWKAIRPTRMPVQVSGGTVLE</sequence>
<dbReference type="RefSeq" id="WP_236892724.1">
    <property type="nucleotide sequence ID" value="NZ_AP024488.1"/>
</dbReference>
<dbReference type="PANTHER" id="PTHR42827">
    <property type="entry name" value="IRON-SULFUR CLUSTER-BINDING PROTEIN-RELATED"/>
    <property type="match status" value="1"/>
</dbReference>
<dbReference type="Gene3D" id="3.30.70.20">
    <property type="match status" value="1"/>
</dbReference>
<dbReference type="PROSITE" id="PS51379">
    <property type="entry name" value="4FE4S_FER_2"/>
    <property type="match status" value="1"/>
</dbReference>
<dbReference type="SUPFAM" id="SSF54862">
    <property type="entry name" value="4Fe-4S ferredoxins"/>
    <property type="match status" value="1"/>
</dbReference>
<feature type="domain" description="4Fe-4S ferredoxin-type" evidence="4">
    <location>
        <begin position="169"/>
        <end position="198"/>
    </location>
</feature>
<reference evidence="5 6" key="1">
    <citation type="submission" date="2021-02" db="EMBL/GenBank/DDBJ databases">
        <title>Complete genome of Desulfoluna sp. strain ASN36.</title>
        <authorList>
            <person name="Takahashi A."/>
            <person name="Kojima H."/>
            <person name="Fukui M."/>
        </authorList>
    </citation>
    <scope>NUCLEOTIDE SEQUENCE [LARGE SCALE GENOMIC DNA]</scope>
    <source>
        <strain evidence="5 6">ASN36</strain>
    </source>
</reference>
<keyword evidence="1" id="KW-0479">Metal-binding</keyword>
<accession>A0ABN6F352</accession>
<evidence type="ECO:0000313" key="5">
    <source>
        <dbReference type="EMBL" id="BCS96408.1"/>
    </source>
</evidence>
<proteinExistence type="predicted"/>
<dbReference type="Pfam" id="PF00037">
    <property type="entry name" value="Fer4"/>
    <property type="match status" value="1"/>
</dbReference>
<keyword evidence="6" id="KW-1185">Reference proteome</keyword>
<organism evidence="5 6">
    <name type="scientific">Desulfoluna limicola</name>
    <dbReference type="NCBI Taxonomy" id="2810562"/>
    <lineage>
        <taxon>Bacteria</taxon>
        <taxon>Pseudomonadati</taxon>
        <taxon>Thermodesulfobacteriota</taxon>
        <taxon>Desulfobacteria</taxon>
        <taxon>Desulfobacterales</taxon>
        <taxon>Desulfolunaceae</taxon>
        <taxon>Desulfoluna</taxon>
    </lineage>
</organism>
<dbReference type="PANTHER" id="PTHR42827:SF1">
    <property type="entry name" value="IRON-SULFUR CLUSTER-BINDING PROTEIN"/>
    <property type="match status" value="1"/>
</dbReference>
<dbReference type="InterPro" id="IPR017900">
    <property type="entry name" value="4Fe4S_Fe_S_CS"/>
</dbReference>